<sequence>MVNSIQGLNTDESSLIGEKALIVDKNLDMLRLGIEEAQVMRITPSVERLH</sequence>
<organism evidence="1 2">
    <name type="scientific">Anisakis simplex</name>
    <name type="common">Herring worm</name>
    <dbReference type="NCBI Taxonomy" id="6269"/>
    <lineage>
        <taxon>Eukaryota</taxon>
        <taxon>Metazoa</taxon>
        <taxon>Ecdysozoa</taxon>
        <taxon>Nematoda</taxon>
        <taxon>Chromadorea</taxon>
        <taxon>Rhabditida</taxon>
        <taxon>Spirurina</taxon>
        <taxon>Ascaridomorpha</taxon>
        <taxon>Ascaridoidea</taxon>
        <taxon>Anisakidae</taxon>
        <taxon>Anisakis</taxon>
        <taxon>Anisakis simplex complex</taxon>
    </lineage>
</organism>
<dbReference type="Proteomes" id="UP000267096">
    <property type="component" value="Unassembled WGS sequence"/>
</dbReference>
<keyword evidence="2" id="KW-1185">Reference proteome</keyword>
<accession>A0A3P6R8D2</accession>
<dbReference type="AlphaFoldDB" id="A0A3P6R8D2"/>
<dbReference type="EMBL" id="UYRR01029541">
    <property type="protein sequence ID" value="VDK40201.1"/>
    <property type="molecule type" value="Genomic_DNA"/>
</dbReference>
<proteinExistence type="predicted"/>
<evidence type="ECO:0000313" key="1">
    <source>
        <dbReference type="EMBL" id="VDK40201.1"/>
    </source>
</evidence>
<protein>
    <submittedName>
        <fullName evidence="1">Uncharacterized protein</fullName>
    </submittedName>
</protein>
<reference evidence="1 2" key="1">
    <citation type="submission" date="2018-11" db="EMBL/GenBank/DDBJ databases">
        <authorList>
            <consortium name="Pathogen Informatics"/>
        </authorList>
    </citation>
    <scope>NUCLEOTIDE SEQUENCE [LARGE SCALE GENOMIC DNA]</scope>
</reference>
<name>A0A3P6R8D2_ANISI</name>
<evidence type="ECO:0000313" key="2">
    <source>
        <dbReference type="Proteomes" id="UP000267096"/>
    </source>
</evidence>
<gene>
    <name evidence="1" type="ORF">ASIM_LOCUS9543</name>
</gene>